<dbReference type="PANTHER" id="PTHR11219:SF69">
    <property type="entry name" value="TENEURIN-A"/>
    <property type="match status" value="1"/>
</dbReference>
<accession>A0AAE0G141</accession>
<keyword evidence="1 4" id="KW-0245">EGF-like domain</keyword>
<dbReference type="InterPro" id="IPR013111">
    <property type="entry name" value="EGF_extracell"/>
</dbReference>
<dbReference type="AlphaFoldDB" id="A0AAE0G141"/>
<feature type="disulfide bond" evidence="4">
    <location>
        <begin position="151"/>
        <end position="160"/>
    </location>
</feature>
<feature type="domain" description="EGF-like" evidence="7">
    <location>
        <begin position="130"/>
        <end position="161"/>
    </location>
</feature>
<evidence type="ECO:0000256" key="5">
    <source>
        <dbReference type="SAM" id="MobiDB-lite"/>
    </source>
</evidence>
<organism evidence="8 9">
    <name type="scientific">Cymbomonas tetramitiformis</name>
    <dbReference type="NCBI Taxonomy" id="36881"/>
    <lineage>
        <taxon>Eukaryota</taxon>
        <taxon>Viridiplantae</taxon>
        <taxon>Chlorophyta</taxon>
        <taxon>Pyramimonadophyceae</taxon>
        <taxon>Pyramimonadales</taxon>
        <taxon>Pyramimonadaceae</taxon>
        <taxon>Cymbomonas</taxon>
    </lineage>
</organism>
<dbReference type="InterPro" id="IPR000742">
    <property type="entry name" value="EGF"/>
</dbReference>
<keyword evidence="2" id="KW-0677">Repeat</keyword>
<dbReference type="PANTHER" id="PTHR11219">
    <property type="entry name" value="TENEURIN AND N-ACETYLGLUCOSAMINE-1-PHOSPHODIESTER ALPHA-N-ACETYLGLUCOSAMINIDASE"/>
    <property type="match status" value="1"/>
</dbReference>
<evidence type="ECO:0000313" key="8">
    <source>
        <dbReference type="EMBL" id="KAK3269559.1"/>
    </source>
</evidence>
<dbReference type="PROSITE" id="PS01186">
    <property type="entry name" value="EGF_2"/>
    <property type="match status" value="1"/>
</dbReference>
<evidence type="ECO:0000259" key="7">
    <source>
        <dbReference type="PROSITE" id="PS50026"/>
    </source>
</evidence>
<dbReference type="Proteomes" id="UP001190700">
    <property type="component" value="Unassembled WGS sequence"/>
</dbReference>
<keyword evidence="9" id="KW-1185">Reference proteome</keyword>
<dbReference type="EMBL" id="LGRX02010875">
    <property type="protein sequence ID" value="KAK3269559.1"/>
    <property type="molecule type" value="Genomic_DNA"/>
</dbReference>
<gene>
    <name evidence="8" type="ORF">CYMTET_22003</name>
</gene>
<dbReference type="SMART" id="SM00181">
    <property type="entry name" value="EGF"/>
    <property type="match status" value="3"/>
</dbReference>
<dbReference type="PROSITE" id="PS00022">
    <property type="entry name" value="EGF_1"/>
    <property type="match status" value="2"/>
</dbReference>
<dbReference type="Pfam" id="PF07974">
    <property type="entry name" value="EGF_2"/>
    <property type="match status" value="1"/>
</dbReference>
<comment type="caution">
    <text evidence="4">Lacks conserved residue(s) required for the propagation of feature annotation.</text>
</comment>
<evidence type="ECO:0000256" key="3">
    <source>
        <dbReference type="ARBA" id="ARBA00023157"/>
    </source>
</evidence>
<dbReference type="InterPro" id="IPR051216">
    <property type="entry name" value="Teneurin"/>
</dbReference>
<evidence type="ECO:0000256" key="2">
    <source>
        <dbReference type="ARBA" id="ARBA00022737"/>
    </source>
</evidence>
<feature type="chain" id="PRO_5041939849" description="EGF-like domain-containing protein" evidence="6">
    <location>
        <begin position="19"/>
        <end position="330"/>
    </location>
</feature>
<feature type="region of interest" description="Disordered" evidence="5">
    <location>
        <begin position="285"/>
        <end position="304"/>
    </location>
</feature>
<keyword evidence="3 4" id="KW-1015">Disulfide bond</keyword>
<evidence type="ECO:0000256" key="4">
    <source>
        <dbReference type="PROSITE-ProRule" id="PRU00076"/>
    </source>
</evidence>
<protein>
    <recommendedName>
        <fullName evidence="7">EGF-like domain-containing protein</fullName>
    </recommendedName>
</protein>
<keyword evidence="6" id="KW-0732">Signal</keyword>
<name>A0AAE0G141_9CHLO</name>
<feature type="signal peptide" evidence="6">
    <location>
        <begin position="1"/>
        <end position="18"/>
    </location>
</feature>
<reference evidence="8 9" key="1">
    <citation type="journal article" date="2015" name="Genome Biol. Evol.">
        <title>Comparative Genomics of a Bacterivorous Green Alga Reveals Evolutionary Causalities and Consequences of Phago-Mixotrophic Mode of Nutrition.</title>
        <authorList>
            <person name="Burns J.A."/>
            <person name="Paasch A."/>
            <person name="Narechania A."/>
            <person name="Kim E."/>
        </authorList>
    </citation>
    <scope>NUCLEOTIDE SEQUENCE [LARGE SCALE GENOMIC DNA]</scope>
    <source>
        <strain evidence="8 9">PLY_AMNH</strain>
    </source>
</reference>
<evidence type="ECO:0000256" key="1">
    <source>
        <dbReference type="ARBA" id="ARBA00022536"/>
    </source>
</evidence>
<comment type="caution">
    <text evidence="8">The sequence shown here is derived from an EMBL/GenBank/DDBJ whole genome shotgun (WGS) entry which is preliminary data.</text>
</comment>
<dbReference type="Gene3D" id="2.10.25.10">
    <property type="entry name" value="Laminin"/>
    <property type="match status" value="3"/>
</dbReference>
<dbReference type="PROSITE" id="PS50026">
    <property type="entry name" value="EGF_3"/>
    <property type="match status" value="1"/>
</dbReference>
<evidence type="ECO:0000313" key="9">
    <source>
        <dbReference type="Proteomes" id="UP001190700"/>
    </source>
</evidence>
<sequence>MPWIIISWAICLLTISASMLWRLSVEAPWIKAEQWGKAGLVNTGHLWCCHGPFTCQRPPFLSFQTGGGKGEAAAGSAEEAEGMQPGECACEEGFAGEGCEPVCSGCSNHGSCFHPSVCQCEPGWTGDECATPECFSPCFHGSCTAPGVCTCDEGYYGNMCETYCSKHGHFRGDPIDLQRKGFNAKEVERLLRIVDCFCDDGWEGRDCSKPVCATNKCVHGECIAPDKCKCMHGWVGADCAVVPSKGKFLFSSLDLDVQRQKAFQNKLGQLADTKAKLHDLQRQEKRATRLAAPPPWKPSWLNGANKPVLQIQSRTGRPEKAAFKKSMFED</sequence>
<evidence type="ECO:0000256" key="6">
    <source>
        <dbReference type="SAM" id="SignalP"/>
    </source>
</evidence>
<proteinExistence type="predicted"/>